<feature type="region of interest" description="Disordered" evidence="1">
    <location>
        <begin position="135"/>
        <end position="176"/>
    </location>
</feature>
<gene>
    <name evidence="2" type="ORF">AMURIS_05740</name>
</gene>
<name>A0A2K4ZRI3_9FIRM</name>
<evidence type="ECO:0000313" key="3">
    <source>
        <dbReference type="Proteomes" id="UP000236311"/>
    </source>
</evidence>
<dbReference type="EMBL" id="OFSM01000125">
    <property type="protein sequence ID" value="SOY32972.1"/>
    <property type="molecule type" value="Genomic_DNA"/>
</dbReference>
<reference evidence="2 3" key="1">
    <citation type="submission" date="2018-01" db="EMBL/GenBank/DDBJ databases">
        <authorList>
            <person name="Gaut B.S."/>
            <person name="Morton B.R."/>
            <person name="Clegg M.T."/>
            <person name="Duvall M.R."/>
        </authorList>
    </citation>
    <scope>NUCLEOTIDE SEQUENCE [LARGE SCALE GENOMIC DNA]</scope>
    <source>
        <strain evidence="2">GP69</strain>
    </source>
</reference>
<organism evidence="2 3">
    <name type="scientific">Acetatifactor muris</name>
    <dbReference type="NCBI Taxonomy" id="879566"/>
    <lineage>
        <taxon>Bacteria</taxon>
        <taxon>Bacillati</taxon>
        <taxon>Bacillota</taxon>
        <taxon>Clostridia</taxon>
        <taxon>Lachnospirales</taxon>
        <taxon>Lachnospiraceae</taxon>
        <taxon>Acetatifactor</taxon>
    </lineage>
</organism>
<accession>A0A2K4ZRI3</accession>
<keyword evidence="3" id="KW-1185">Reference proteome</keyword>
<sequence length="176" mass="19184">MAAVSLPHQPRTDFNSLPGLVRPFHAHIVLFGLADFLMRPGKQRVGRSAPYRMGQLGGRLCLFLKGQFRCFLSGIGVHNGLPDLLFGYPGLRLVCPDSCFLCAADRLFQRRVGLFLPRKAQAWLLNQTIPPASAPPSYRAVPHRGPCQPGCVRGGGSGRHRPAPAHRPEAPRPGPP</sequence>
<evidence type="ECO:0000313" key="2">
    <source>
        <dbReference type="EMBL" id="SOY32972.1"/>
    </source>
</evidence>
<dbReference type="AlphaFoldDB" id="A0A2K4ZRI3"/>
<evidence type="ECO:0000256" key="1">
    <source>
        <dbReference type="SAM" id="MobiDB-lite"/>
    </source>
</evidence>
<protein>
    <submittedName>
        <fullName evidence="2">Uncharacterized protein</fullName>
    </submittedName>
</protein>
<dbReference type="Proteomes" id="UP000236311">
    <property type="component" value="Unassembled WGS sequence"/>
</dbReference>
<proteinExistence type="predicted"/>